<organism evidence="13 14">
    <name type="scientific">Clostridium tarantellae</name>
    <dbReference type="NCBI Taxonomy" id="39493"/>
    <lineage>
        <taxon>Bacteria</taxon>
        <taxon>Bacillati</taxon>
        <taxon>Bacillota</taxon>
        <taxon>Clostridia</taxon>
        <taxon>Eubacteriales</taxon>
        <taxon>Clostridiaceae</taxon>
        <taxon>Clostridium</taxon>
    </lineage>
</organism>
<reference evidence="13 14" key="1">
    <citation type="submission" date="2019-10" db="EMBL/GenBank/DDBJ databases">
        <title>The Genome Sequence of Clostridium tarantellae Isolated from Fish Brain.</title>
        <authorList>
            <person name="Bano L."/>
            <person name="Kiel M."/>
            <person name="Sales G."/>
            <person name="Doxey A.C."/>
            <person name="Mansfield M.J."/>
            <person name="Schiavone M."/>
            <person name="Rossetto O."/>
            <person name="Pirazzini M."/>
            <person name="Dobrindt U."/>
            <person name="Montecucco C."/>
        </authorList>
    </citation>
    <scope>NUCLEOTIDE SEQUENCE [LARGE SCALE GENOMIC DNA]</scope>
    <source>
        <strain evidence="13 14">DSM 3997</strain>
    </source>
</reference>
<keyword evidence="6 8" id="KW-0326">Glycosidase</keyword>
<dbReference type="Pfam" id="PF16353">
    <property type="entry name" value="LacZ_4"/>
    <property type="match status" value="1"/>
</dbReference>
<dbReference type="Pfam" id="PF08305">
    <property type="entry name" value="NPCBM"/>
    <property type="match status" value="1"/>
</dbReference>
<protein>
    <recommendedName>
        <fullName evidence="4 8">Beta-galactosidase</fullName>
        <ecNumber evidence="3 8">3.2.1.23</ecNumber>
    </recommendedName>
    <alternativeName>
        <fullName evidence="7 8">Lactase</fullName>
    </alternativeName>
</protein>
<feature type="domain" description="EF-hand" evidence="11">
    <location>
        <begin position="1490"/>
        <end position="1525"/>
    </location>
</feature>
<dbReference type="InterPro" id="IPR018247">
    <property type="entry name" value="EF_Hand_1_Ca_BS"/>
</dbReference>
<comment type="catalytic activity">
    <reaction evidence="1 8">
        <text>Hydrolysis of terminal non-reducing beta-D-galactose residues in beta-D-galactosides.</text>
        <dbReference type="EC" id="3.2.1.23"/>
    </reaction>
</comment>
<dbReference type="EC" id="3.2.1.23" evidence="3 8"/>
<dbReference type="InterPro" id="IPR011013">
    <property type="entry name" value="Gal_mutarotase_sf_dom"/>
</dbReference>
<dbReference type="GO" id="GO:0000272">
    <property type="term" value="P:polysaccharide catabolic process"/>
    <property type="evidence" value="ECO:0007669"/>
    <property type="project" value="InterPro"/>
</dbReference>
<feature type="chain" id="PRO_5039105688" description="Beta-galactosidase" evidence="10">
    <location>
        <begin position="23"/>
        <end position="1525"/>
    </location>
</feature>
<dbReference type="GO" id="GO:0004565">
    <property type="term" value="F:beta-galactosidase activity"/>
    <property type="evidence" value="ECO:0007669"/>
    <property type="project" value="UniProtKB-EC"/>
</dbReference>
<dbReference type="Gene3D" id="2.60.120.1060">
    <property type="entry name" value="NPCBM/NEW2 domain"/>
    <property type="match status" value="1"/>
</dbReference>
<dbReference type="GO" id="GO:0030246">
    <property type="term" value="F:carbohydrate binding"/>
    <property type="evidence" value="ECO:0007669"/>
    <property type="project" value="InterPro"/>
</dbReference>
<dbReference type="InterPro" id="IPR006104">
    <property type="entry name" value="Glyco_hydro_2_N"/>
</dbReference>
<evidence type="ECO:0000259" key="11">
    <source>
        <dbReference type="PROSITE" id="PS50222"/>
    </source>
</evidence>
<dbReference type="InterPro" id="IPR017853">
    <property type="entry name" value="GH"/>
</dbReference>
<proteinExistence type="inferred from homology"/>
<dbReference type="InterPro" id="IPR006103">
    <property type="entry name" value="Glyco_hydro_2_cat"/>
</dbReference>
<dbReference type="InterPro" id="IPR036439">
    <property type="entry name" value="Dockerin_dom_sf"/>
</dbReference>
<dbReference type="Pfam" id="PF00703">
    <property type="entry name" value="Glyco_hydro_2"/>
    <property type="match status" value="1"/>
</dbReference>
<dbReference type="PROSITE" id="PS00719">
    <property type="entry name" value="GLYCOSYL_HYDROL_F2_1"/>
    <property type="match status" value="1"/>
</dbReference>
<dbReference type="RefSeq" id="WP_152890145.1">
    <property type="nucleotide sequence ID" value="NZ_WHJC01000137.1"/>
</dbReference>
<dbReference type="Gene3D" id="2.60.120.260">
    <property type="entry name" value="Galactose-binding domain-like"/>
    <property type="match status" value="1"/>
</dbReference>
<dbReference type="Gene3D" id="2.60.40.10">
    <property type="entry name" value="Immunoglobulins"/>
    <property type="match status" value="2"/>
</dbReference>
<dbReference type="SMART" id="SM00776">
    <property type="entry name" value="NPCBM"/>
    <property type="match status" value="1"/>
</dbReference>
<dbReference type="Gene3D" id="2.70.98.10">
    <property type="match status" value="1"/>
</dbReference>
<dbReference type="InterPro" id="IPR004199">
    <property type="entry name" value="B-gal_small/dom_5"/>
</dbReference>
<dbReference type="InterPro" id="IPR014718">
    <property type="entry name" value="GH-type_carb-bd"/>
</dbReference>
<dbReference type="SUPFAM" id="SSF74650">
    <property type="entry name" value="Galactose mutarotase-like"/>
    <property type="match status" value="1"/>
</dbReference>
<dbReference type="SUPFAM" id="SSF63446">
    <property type="entry name" value="Type I dockerin domain"/>
    <property type="match status" value="1"/>
</dbReference>
<evidence type="ECO:0000256" key="1">
    <source>
        <dbReference type="ARBA" id="ARBA00001412"/>
    </source>
</evidence>
<dbReference type="GO" id="GO:0009341">
    <property type="term" value="C:beta-galactosidase complex"/>
    <property type="evidence" value="ECO:0007669"/>
    <property type="project" value="InterPro"/>
</dbReference>
<evidence type="ECO:0000256" key="9">
    <source>
        <dbReference type="SAM" id="Coils"/>
    </source>
</evidence>
<dbReference type="InterPro" id="IPR011081">
    <property type="entry name" value="Big_4"/>
</dbReference>
<dbReference type="Proteomes" id="UP000430345">
    <property type="component" value="Unassembled WGS sequence"/>
</dbReference>
<dbReference type="Pfam" id="PF02836">
    <property type="entry name" value="Glyco_hydro_2_C"/>
    <property type="match status" value="1"/>
</dbReference>
<dbReference type="Gene3D" id="1.20.1270.90">
    <property type="entry name" value="AF1782-like"/>
    <property type="match status" value="1"/>
</dbReference>
<dbReference type="EMBL" id="WHJC01000137">
    <property type="protein sequence ID" value="MPQ44031.1"/>
    <property type="molecule type" value="Genomic_DNA"/>
</dbReference>
<dbReference type="PROSITE" id="PS00018">
    <property type="entry name" value="EF_HAND_1"/>
    <property type="match status" value="1"/>
</dbReference>
<dbReference type="PROSITE" id="PS50222">
    <property type="entry name" value="EF_HAND_2"/>
    <property type="match status" value="1"/>
</dbReference>
<dbReference type="SUPFAM" id="SSF51445">
    <property type="entry name" value="(Trans)glycosidases"/>
    <property type="match status" value="1"/>
</dbReference>
<dbReference type="Gene3D" id="3.20.20.80">
    <property type="entry name" value="Glycosidases"/>
    <property type="match status" value="1"/>
</dbReference>
<keyword evidence="9" id="KW-0175">Coiled coil</keyword>
<dbReference type="InterPro" id="IPR050347">
    <property type="entry name" value="Bact_Beta-galactosidase"/>
</dbReference>
<dbReference type="Pfam" id="PF02837">
    <property type="entry name" value="Glyco_hydro_2_N"/>
    <property type="match status" value="1"/>
</dbReference>
<evidence type="ECO:0000313" key="13">
    <source>
        <dbReference type="EMBL" id="MPQ44031.1"/>
    </source>
</evidence>
<dbReference type="PRINTS" id="PR00132">
    <property type="entry name" value="GLHYDRLASE2"/>
</dbReference>
<dbReference type="InterPro" id="IPR008979">
    <property type="entry name" value="Galactose-bd-like_sf"/>
</dbReference>
<dbReference type="InterPro" id="IPR013783">
    <property type="entry name" value="Ig-like_fold"/>
</dbReference>
<keyword evidence="14" id="KW-1185">Reference proteome</keyword>
<dbReference type="InterPro" id="IPR016134">
    <property type="entry name" value="Dockerin_dom"/>
</dbReference>
<dbReference type="InterPro" id="IPR032312">
    <property type="entry name" value="LacZ_4"/>
</dbReference>
<dbReference type="Gene3D" id="1.10.1330.10">
    <property type="entry name" value="Dockerin domain"/>
    <property type="match status" value="1"/>
</dbReference>
<dbReference type="InterPro" id="IPR036156">
    <property type="entry name" value="Beta-gal/glucu_dom_sf"/>
</dbReference>
<dbReference type="Pfam" id="PF02929">
    <property type="entry name" value="Bgal_small_N"/>
    <property type="match status" value="1"/>
</dbReference>
<gene>
    <name evidence="13" type="ORF">GBZ86_09685</name>
</gene>
<dbReference type="InterPro" id="IPR038637">
    <property type="entry name" value="NPCBM_sf"/>
</dbReference>
<dbReference type="CDD" id="cd14254">
    <property type="entry name" value="Dockerin_II"/>
    <property type="match status" value="1"/>
</dbReference>
<dbReference type="InterPro" id="IPR013222">
    <property type="entry name" value="Glyco_hyd_98_carb-bd"/>
</dbReference>
<dbReference type="SMART" id="SM01038">
    <property type="entry name" value="Bgal_small_N"/>
    <property type="match status" value="1"/>
</dbReference>
<evidence type="ECO:0000256" key="8">
    <source>
        <dbReference type="RuleBase" id="RU361154"/>
    </source>
</evidence>
<dbReference type="InterPro" id="IPR002105">
    <property type="entry name" value="Dockerin_1_rpt"/>
</dbReference>
<dbReference type="PANTHER" id="PTHR46323:SF2">
    <property type="entry name" value="BETA-GALACTOSIDASE"/>
    <property type="match status" value="1"/>
</dbReference>
<dbReference type="InterPro" id="IPR023230">
    <property type="entry name" value="Glyco_hydro_2_CS"/>
</dbReference>
<feature type="signal peptide" evidence="10">
    <location>
        <begin position="1"/>
        <end position="22"/>
    </location>
</feature>
<dbReference type="InterPro" id="IPR023232">
    <property type="entry name" value="Glyco_hydro_2_AS"/>
</dbReference>
<dbReference type="Pfam" id="PF07532">
    <property type="entry name" value="Big_4"/>
    <property type="match status" value="2"/>
</dbReference>
<dbReference type="SUPFAM" id="SSF49785">
    <property type="entry name" value="Galactose-binding domain-like"/>
    <property type="match status" value="2"/>
</dbReference>
<sequence length="1525" mass="172804">MLKFNKRTVALVVAATFIVATSESLLMGAKNIVNALPKEGTEWNNNPRIFQKNREEAHATFVSYKDSVTALEYEKKPVGERGIRVNSEYHQLLNGEWDFNIVDKPADKPEIGENGFDITDWTKIPVPSNWQTQGHDYPIYTNITYPWTGRENPKPPNAPTKYNPVGTYQRTFTVPEGWEDGRRVYLSFQGVESAFYVWINGQKVGYSEDSYTAKDFDITDYLVDGENTISVQVYRWSDGSWLEDQDFIRLSGIFRDVAIYSTPEVRVRDFKVETDLDETFTDGNLKVDVELSNYLKNNEEYTVEAMLYDENFESAIESPITMNTNFSDATNYNDKATKVQLKGDMNITNPRKWSAEDPYLYTLVISLKDKDGNEVEAVSSKVGFKEFYIEDGQMKINGEYIMFKGVNRHETDPETGRTVSIESMIKDIEIMKANNINSVRTSHYPNNPAWLELCDEYGLYVVDEANIESHAVRDYLPGNLEEWYDASLDRVISMVERDKNHASVVMWSLGNEAGGGETFNILSNWVRENDKTRVVHYEGDYYDESVSDVESQMYWGVEGVENYGKSGRKKPFILCEYAHSMGNSLGNLDQYWEVFEKYENLQGGFIWDFVDQSLYKEIEGGNGEKFLAYGGDWGDNPNDGNFCANGLINADRTEKPQMKELKYNYQNIEVKDVDVSNGKISVENEFIFTNLNEYAGKWELKQDGVTIQSGDLNVDIDPGVTEEITVPFKIPEEVDKASEYFLELRFNTTKDEKWAKAGHEIASEQFKLNFTDEVKDVTDVDSMSPLNTEETESSVKIKGENFDLNFDKVEGNIDSFKYEGRELLSTPIEPDFWRAPNDNDEGNGMQNRTKTWRYAGRDRSISNVEVEKEEKSVTIKVDATLPTTTESQYKNIITVYGNGDVVIGAELKPGSSNLPEIPAIGMTFNMPQEFENLEWFGRGPHENYWDRQRSSFVGRYESTVEEQFFPYIDPSEMGNKTDIRWMTLTNDDGVGLMVSGDPHIEATALHYTEEELSNKLHPHELEKSDDVVVNVNYRQMGVGGDDSWGSRPHPEFTLNSDKNYTYRMRLKPINISKEDASEVNKLDLPFNIKEDQSIDISTMKGEAPILPNKLELELLDGGRKTVGITWDEIDPSYYEEIGTFKVEGTVKGTKTKITANVTVKAIESIENANMSTLVGTMPKLPTALEVIYSDGSKVNAVVNWNEITEEQFVNPGKVEVKGTVEVDGQTIQVNTIISVTTGDYISDLEWKSATTGWGTIKKDKSIDGNTITLFDGFKNVKFNKGIGTHSNSTIVYDISGKDYKFFESYIGLDQEINAPQCDGIRYTIVVDNEQVYDSGKMMPKDKAKFIRIDIEDASEIKLIVDKVGNDSNDHADWANAMFVKEVADNKLELATLVNNAKELNNNAVEGIAVGEYHLGAKKELEDAITLAESILNNEEAKEEELIIAIGELTRALEKFNSRIITESTGDLNNNGNFEAGDIALISRYYGKNSVDNAEIWENISKYDVNNDGKIDMYDLNFVTNKVLNS</sequence>
<dbReference type="GO" id="GO:0005990">
    <property type="term" value="P:lactose catabolic process"/>
    <property type="evidence" value="ECO:0007669"/>
    <property type="project" value="TreeGrafter"/>
</dbReference>
<keyword evidence="5 8" id="KW-0378">Hydrolase</keyword>
<evidence type="ECO:0000256" key="7">
    <source>
        <dbReference type="ARBA" id="ARBA00032230"/>
    </source>
</evidence>
<evidence type="ECO:0000256" key="6">
    <source>
        <dbReference type="ARBA" id="ARBA00023295"/>
    </source>
</evidence>
<dbReference type="PROSITE" id="PS51766">
    <property type="entry name" value="DOCKERIN"/>
    <property type="match status" value="1"/>
</dbReference>
<comment type="similarity">
    <text evidence="2 8">Belongs to the glycosyl hydrolase 2 family.</text>
</comment>
<evidence type="ECO:0000313" key="14">
    <source>
        <dbReference type="Proteomes" id="UP000430345"/>
    </source>
</evidence>
<dbReference type="GO" id="GO:0005509">
    <property type="term" value="F:calcium ion binding"/>
    <property type="evidence" value="ECO:0007669"/>
    <property type="project" value="InterPro"/>
</dbReference>
<keyword evidence="10" id="KW-0732">Signal</keyword>
<dbReference type="PANTHER" id="PTHR46323">
    <property type="entry name" value="BETA-GALACTOSIDASE"/>
    <property type="match status" value="1"/>
</dbReference>
<dbReference type="OrthoDB" id="9762066at2"/>
<dbReference type="PROSITE" id="PS00608">
    <property type="entry name" value="GLYCOSYL_HYDROL_F2_2"/>
    <property type="match status" value="1"/>
</dbReference>
<evidence type="ECO:0000256" key="4">
    <source>
        <dbReference type="ARBA" id="ARBA00013303"/>
    </source>
</evidence>
<evidence type="ECO:0000259" key="12">
    <source>
        <dbReference type="PROSITE" id="PS51766"/>
    </source>
</evidence>
<comment type="caution">
    <text evidence="13">The sequence shown here is derived from an EMBL/GenBank/DDBJ whole genome shotgun (WGS) entry which is preliminary data.</text>
</comment>
<dbReference type="InterPro" id="IPR006102">
    <property type="entry name" value="Ig-like_GH2"/>
</dbReference>
<evidence type="ECO:0000256" key="3">
    <source>
        <dbReference type="ARBA" id="ARBA00012756"/>
    </source>
</evidence>
<dbReference type="SUPFAM" id="SSF49303">
    <property type="entry name" value="beta-Galactosidase/glucuronidase domain"/>
    <property type="match status" value="2"/>
</dbReference>
<dbReference type="InterPro" id="IPR002048">
    <property type="entry name" value="EF_hand_dom"/>
</dbReference>
<dbReference type="InterPro" id="IPR006101">
    <property type="entry name" value="Glyco_hydro_2"/>
</dbReference>
<name>A0A6I1MT31_9CLOT</name>
<evidence type="ECO:0000256" key="5">
    <source>
        <dbReference type="ARBA" id="ARBA00022801"/>
    </source>
</evidence>
<accession>A0A6I1MT31</accession>
<evidence type="ECO:0000256" key="10">
    <source>
        <dbReference type="SAM" id="SignalP"/>
    </source>
</evidence>
<evidence type="ECO:0000256" key="2">
    <source>
        <dbReference type="ARBA" id="ARBA00007401"/>
    </source>
</evidence>
<feature type="domain" description="Dockerin" evidence="12">
    <location>
        <begin position="1460"/>
        <end position="1525"/>
    </location>
</feature>
<dbReference type="Pfam" id="PF00404">
    <property type="entry name" value="Dockerin_1"/>
    <property type="match status" value="1"/>
</dbReference>
<feature type="coiled-coil region" evidence="9">
    <location>
        <begin position="1382"/>
        <end position="1437"/>
    </location>
</feature>